<feature type="compositionally biased region" description="Basic and acidic residues" evidence="1">
    <location>
        <begin position="1"/>
        <end position="11"/>
    </location>
</feature>
<feature type="compositionally biased region" description="Basic and acidic residues" evidence="1">
    <location>
        <begin position="69"/>
        <end position="94"/>
    </location>
</feature>
<feature type="region of interest" description="Disordered" evidence="1">
    <location>
        <begin position="1"/>
        <end position="25"/>
    </location>
</feature>
<dbReference type="EMBL" id="JABTTQ020001725">
    <property type="protein sequence ID" value="KAK6128532.1"/>
    <property type="molecule type" value="Genomic_DNA"/>
</dbReference>
<organism evidence="2 3">
    <name type="scientific">Rehmannia glutinosa</name>
    <name type="common">Chinese foxglove</name>
    <dbReference type="NCBI Taxonomy" id="99300"/>
    <lineage>
        <taxon>Eukaryota</taxon>
        <taxon>Viridiplantae</taxon>
        <taxon>Streptophyta</taxon>
        <taxon>Embryophyta</taxon>
        <taxon>Tracheophyta</taxon>
        <taxon>Spermatophyta</taxon>
        <taxon>Magnoliopsida</taxon>
        <taxon>eudicotyledons</taxon>
        <taxon>Gunneridae</taxon>
        <taxon>Pentapetalae</taxon>
        <taxon>asterids</taxon>
        <taxon>lamiids</taxon>
        <taxon>Lamiales</taxon>
        <taxon>Orobanchaceae</taxon>
        <taxon>Rehmannieae</taxon>
        <taxon>Rehmannia</taxon>
    </lineage>
</organism>
<sequence>MKTQKMTRDEGASEVAAGRRRPPPRLCQAIWSKKNGTLSPNAWGNLLDRDPKSCLERWKITPSRGLRRISEPRGAESRDFAPGEVRQQVEEDRRRGPRPTAMPRASGGRFSREAVPSSFRNPRRPITAPRCVPRRRRRWIAGKRRARKYDHILETFAEKYVSILIQHCKELLKKEREKLDAAQEGSHVAVELAGAAAESRVMRGGGREKMEK</sequence>
<reference evidence="2 3" key="1">
    <citation type="journal article" date="2021" name="Comput. Struct. Biotechnol. J.">
        <title>De novo genome assembly of the potent medicinal plant Rehmannia glutinosa using nanopore technology.</title>
        <authorList>
            <person name="Ma L."/>
            <person name="Dong C."/>
            <person name="Song C."/>
            <person name="Wang X."/>
            <person name="Zheng X."/>
            <person name="Niu Y."/>
            <person name="Chen S."/>
            <person name="Feng W."/>
        </authorList>
    </citation>
    <scope>NUCLEOTIDE SEQUENCE [LARGE SCALE GENOMIC DNA]</scope>
    <source>
        <strain evidence="2">DH-2019</strain>
    </source>
</reference>
<protein>
    <submittedName>
        <fullName evidence="2">Uncharacterized protein</fullName>
    </submittedName>
</protein>
<keyword evidence="3" id="KW-1185">Reference proteome</keyword>
<name>A0ABR0V335_REHGL</name>
<accession>A0ABR0V335</accession>
<proteinExistence type="predicted"/>
<dbReference type="Proteomes" id="UP001318860">
    <property type="component" value="Unassembled WGS sequence"/>
</dbReference>
<comment type="caution">
    <text evidence="2">The sequence shown here is derived from an EMBL/GenBank/DDBJ whole genome shotgun (WGS) entry which is preliminary data.</text>
</comment>
<evidence type="ECO:0000313" key="2">
    <source>
        <dbReference type="EMBL" id="KAK6128532.1"/>
    </source>
</evidence>
<gene>
    <name evidence="2" type="ORF">DH2020_037741</name>
</gene>
<evidence type="ECO:0000256" key="1">
    <source>
        <dbReference type="SAM" id="MobiDB-lite"/>
    </source>
</evidence>
<feature type="region of interest" description="Disordered" evidence="1">
    <location>
        <begin position="69"/>
        <end position="127"/>
    </location>
</feature>
<evidence type="ECO:0000313" key="3">
    <source>
        <dbReference type="Proteomes" id="UP001318860"/>
    </source>
</evidence>